<dbReference type="InterPro" id="IPR000719">
    <property type="entry name" value="Prot_kinase_dom"/>
</dbReference>
<evidence type="ECO:0000256" key="5">
    <source>
        <dbReference type="ARBA" id="ARBA00022840"/>
    </source>
</evidence>
<keyword evidence="6" id="KW-0812">Transmembrane</keyword>
<feature type="domain" description="Protein kinase" evidence="7">
    <location>
        <begin position="21"/>
        <end position="374"/>
    </location>
</feature>
<evidence type="ECO:0000256" key="6">
    <source>
        <dbReference type="SAM" id="Phobius"/>
    </source>
</evidence>
<dbReference type="RefSeq" id="WP_343251177.1">
    <property type="nucleotide sequence ID" value="NZ_HG937516.1"/>
</dbReference>
<dbReference type="CDD" id="cd14014">
    <property type="entry name" value="STKc_PknB_like"/>
    <property type="match status" value="1"/>
</dbReference>
<keyword evidence="1" id="KW-0723">Serine/threonine-protein kinase</keyword>
<keyword evidence="6" id="KW-0472">Membrane</keyword>
<evidence type="ECO:0000256" key="2">
    <source>
        <dbReference type="ARBA" id="ARBA00022679"/>
    </source>
</evidence>
<evidence type="ECO:0000313" key="9">
    <source>
        <dbReference type="Proteomes" id="UP000261764"/>
    </source>
</evidence>
<dbReference type="Pfam" id="PF00069">
    <property type="entry name" value="Pkinase"/>
    <property type="match status" value="1"/>
</dbReference>
<accession>A0A292IJ47</accession>
<dbReference type="Proteomes" id="UP000261764">
    <property type="component" value="Chromosome I"/>
</dbReference>
<keyword evidence="9" id="KW-1185">Reference proteome</keyword>
<dbReference type="AlphaFoldDB" id="A0A292IJ47"/>
<dbReference type="InterPro" id="IPR008271">
    <property type="entry name" value="Ser/Thr_kinase_AS"/>
</dbReference>
<evidence type="ECO:0000256" key="3">
    <source>
        <dbReference type="ARBA" id="ARBA00022741"/>
    </source>
</evidence>
<keyword evidence="4" id="KW-0418">Kinase</keyword>
<evidence type="ECO:0000256" key="1">
    <source>
        <dbReference type="ARBA" id="ARBA00022527"/>
    </source>
</evidence>
<gene>
    <name evidence="8" type="ORF">MAMA39_04370</name>
</gene>
<organism evidence="8 9">
    <name type="scientific">Mycoplasma amphoriforme A39</name>
    <dbReference type="NCBI Taxonomy" id="572419"/>
    <lineage>
        <taxon>Bacteria</taxon>
        <taxon>Bacillati</taxon>
        <taxon>Mycoplasmatota</taxon>
        <taxon>Mollicutes</taxon>
        <taxon>Mycoplasmataceae</taxon>
        <taxon>Mycoplasma</taxon>
    </lineage>
</organism>
<evidence type="ECO:0000259" key="7">
    <source>
        <dbReference type="PROSITE" id="PS50011"/>
    </source>
</evidence>
<dbReference type="SUPFAM" id="SSF56112">
    <property type="entry name" value="Protein kinase-like (PK-like)"/>
    <property type="match status" value="1"/>
</dbReference>
<dbReference type="PROSITE" id="PS50011">
    <property type="entry name" value="PROTEIN_KINASE_DOM"/>
    <property type="match status" value="1"/>
</dbReference>
<evidence type="ECO:0000313" key="8">
    <source>
        <dbReference type="EMBL" id="CDN40557.1"/>
    </source>
</evidence>
<dbReference type="EMBL" id="HG937516">
    <property type="protein sequence ID" value="CDN40557.1"/>
    <property type="molecule type" value="Genomic_DNA"/>
</dbReference>
<keyword evidence="5" id="KW-0067">ATP-binding</keyword>
<dbReference type="GO" id="GO:0005524">
    <property type="term" value="F:ATP binding"/>
    <property type="evidence" value="ECO:0007669"/>
    <property type="project" value="UniProtKB-KW"/>
</dbReference>
<dbReference type="GO" id="GO:0004674">
    <property type="term" value="F:protein serine/threonine kinase activity"/>
    <property type="evidence" value="ECO:0007669"/>
    <property type="project" value="UniProtKB-KW"/>
</dbReference>
<dbReference type="InterPro" id="IPR011009">
    <property type="entry name" value="Kinase-like_dom_sf"/>
</dbReference>
<name>A0A292IJ47_9MOLU</name>
<protein>
    <recommendedName>
        <fullName evidence="7">Protein kinase domain-containing protein</fullName>
    </recommendedName>
</protein>
<evidence type="ECO:0000256" key="4">
    <source>
        <dbReference type="ARBA" id="ARBA00022777"/>
    </source>
</evidence>
<sequence length="404" mass="46107">MAKSVDSNQLLLPGDIIFNKYQVENALKHGGRSPGGMDSHLFTGINITLNSHTSIDDALKHVVIKIVKKLPKMTKDNWTKFLEEIVTATRVQHDNLVQTYDVIQPTLKIRRNNSLIELKDVVVIVMENITGPSLRSLLVNKGYFSVDEAIYYFEKIVLGVRRLHAYSHMIIHRDLKPENILLTPDLRGIKIIDFGISSSVVRREIATEILTNEEHLFGTVEYMSPDALKTTIDPKTKKNKRIPPTPQFDFHAMGVILYEMLTGEKPFIPVKKNDGQIDGNKTITKAKLYDLPSMQGLRCDIPSSIENIVFRCIASKEEDLAFRYHNCDQILKDIATYNLPERINEPLLKPVSQRALERPDCFNPIVAKLTEKFFYTRWMFIIVTVGLVIFAVILTIVLIVFFAR</sequence>
<dbReference type="SMART" id="SM00220">
    <property type="entry name" value="S_TKc"/>
    <property type="match status" value="1"/>
</dbReference>
<dbReference type="PANTHER" id="PTHR24345:SF0">
    <property type="entry name" value="CELL CYCLE SERINE_THREONINE-PROTEIN KINASE CDC5_MSD2"/>
    <property type="match status" value="1"/>
</dbReference>
<dbReference type="Gene3D" id="1.10.510.10">
    <property type="entry name" value="Transferase(Phosphotransferase) domain 1"/>
    <property type="match status" value="1"/>
</dbReference>
<dbReference type="PROSITE" id="PS00108">
    <property type="entry name" value="PROTEIN_KINASE_ST"/>
    <property type="match status" value="1"/>
</dbReference>
<reference evidence="8 9" key="1">
    <citation type="journal article" date="2015" name="Clin. Infect. Dis.">
        <title>Genomic Investigations unmask Mycoplasma amphoriforme, a new respiratory pathogen.</title>
        <authorList>
            <person name="Gillespie S.H."/>
            <person name="Ling C.L."/>
            <person name="Oravcova K."/>
            <person name="Pinheiro M."/>
            <person name="Wells L."/>
            <person name="Bryant J.M."/>
            <person name="McHugh T.D."/>
            <person name="Bebear C."/>
            <person name="Webster D."/>
            <person name="Harris S.R."/>
            <person name="Seth-Smith H.M."/>
            <person name="Thomson N.R."/>
        </authorList>
    </citation>
    <scope>NUCLEOTIDE SEQUENCE [LARGE SCALE GENOMIC DNA]</scope>
    <source>
        <strain evidence="8 9">A39</strain>
    </source>
</reference>
<keyword evidence="6" id="KW-1133">Transmembrane helix</keyword>
<keyword evidence="2" id="KW-0808">Transferase</keyword>
<feature type="transmembrane region" description="Helical" evidence="6">
    <location>
        <begin position="378"/>
        <end position="403"/>
    </location>
</feature>
<proteinExistence type="predicted"/>
<dbReference type="KEGG" id="mamp:MAMA39_04370"/>
<dbReference type="PANTHER" id="PTHR24345">
    <property type="entry name" value="SERINE/THREONINE-PROTEIN KINASE PLK"/>
    <property type="match status" value="1"/>
</dbReference>
<keyword evidence="3" id="KW-0547">Nucleotide-binding</keyword>